<protein>
    <submittedName>
        <fullName evidence="1">Uncharacterized protein</fullName>
    </submittedName>
</protein>
<dbReference type="AlphaFoldDB" id="A0A7X0SAS8"/>
<name>A0A7X0SAS8_9CLOT</name>
<comment type="caution">
    <text evidence="1">The sequence shown here is derived from an EMBL/GenBank/DDBJ whole genome shotgun (WGS) entry which is preliminary data.</text>
</comment>
<accession>A0A7X0SAS8</accession>
<evidence type="ECO:0000313" key="1">
    <source>
        <dbReference type="EMBL" id="MBB6714124.1"/>
    </source>
</evidence>
<dbReference type="Proteomes" id="UP000585258">
    <property type="component" value="Unassembled WGS sequence"/>
</dbReference>
<organism evidence="1 2">
    <name type="scientific">Clostridium gasigenes</name>
    <dbReference type="NCBI Taxonomy" id="94869"/>
    <lineage>
        <taxon>Bacteria</taxon>
        <taxon>Bacillati</taxon>
        <taxon>Bacillota</taxon>
        <taxon>Clostridia</taxon>
        <taxon>Eubacteriales</taxon>
        <taxon>Clostridiaceae</taxon>
        <taxon>Clostridium</taxon>
    </lineage>
</organism>
<evidence type="ECO:0000313" key="2">
    <source>
        <dbReference type="Proteomes" id="UP000585258"/>
    </source>
</evidence>
<dbReference type="EMBL" id="JACKWY010000002">
    <property type="protein sequence ID" value="MBB6714124.1"/>
    <property type="molecule type" value="Genomic_DNA"/>
</dbReference>
<gene>
    <name evidence="1" type="ORF">H7E68_05155</name>
</gene>
<dbReference type="RefSeq" id="WP_185163800.1">
    <property type="nucleotide sequence ID" value="NZ_JACKWY010000002.1"/>
</dbReference>
<sequence length="47" mass="5525">MYNNLRDVYLHGISLGGQKENIYEETNNYEISYAFKRAGRVLNDEIL</sequence>
<proteinExistence type="predicted"/>
<reference evidence="1 2" key="1">
    <citation type="submission" date="2020-08" db="EMBL/GenBank/DDBJ databases">
        <title>Clostridia isolated from Swiss meat.</title>
        <authorList>
            <person name="Wambui J."/>
            <person name="Stevens M.J.A."/>
            <person name="Stephan R."/>
        </authorList>
    </citation>
    <scope>NUCLEOTIDE SEQUENCE [LARGE SCALE GENOMIC DNA]</scope>
    <source>
        <strain evidence="1 2">CM001</strain>
    </source>
</reference>